<evidence type="ECO:0000313" key="3">
    <source>
        <dbReference type="EMBL" id="CAI2361057.1"/>
    </source>
</evidence>
<keyword evidence="4" id="KW-1185">Reference proteome</keyword>
<evidence type="ECO:0000259" key="2">
    <source>
        <dbReference type="PROSITE" id="PS51283"/>
    </source>
</evidence>
<dbReference type="Proteomes" id="UP001295684">
    <property type="component" value="Unassembled WGS sequence"/>
</dbReference>
<dbReference type="Pfam" id="PF06337">
    <property type="entry name" value="DUSP"/>
    <property type="match status" value="1"/>
</dbReference>
<organism evidence="3 4">
    <name type="scientific">Euplotes crassus</name>
    <dbReference type="NCBI Taxonomy" id="5936"/>
    <lineage>
        <taxon>Eukaryota</taxon>
        <taxon>Sar</taxon>
        <taxon>Alveolata</taxon>
        <taxon>Ciliophora</taxon>
        <taxon>Intramacronucleata</taxon>
        <taxon>Spirotrichea</taxon>
        <taxon>Hypotrichia</taxon>
        <taxon>Euplotida</taxon>
        <taxon>Euplotidae</taxon>
        <taxon>Moneuplotes</taxon>
    </lineage>
</organism>
<feature type="region of interest" description="Disordered" evidence="1">
    <location>
        <begin position="243"/>
        <end position="273"/>
    </location>
</feature>
<feature type="region of interest" description="Disordered" evidence="1">
    <location>
        <begin position="482"/>
        <end position="522"/>
    </location>
</feature>
<feature type="region of interest" description="Disordered" evidence="1">
    <location>
        <begin position="15"/>
        <end position="43"/>
    </location>
</feature>
<dbReference type="GO" id="GO:0004843">
    <property type="term" value="F:cysteine-type deubiquitinase activity"/>
    <property type="evidence" value="ECO:0007669"/>
    <property type="project" value="InterPro"/>
</dbReference>
<dbReference type="AlphaFoldDB" id="A0AAD1U5X6"/>
<name>A0AAD1U5X6_EUPCR</name>
<proteinExistence type="predicted"/>
<dbReference type="InterPro" id="IPR006615">
    <property type="entry name" value="Pept_C19_DUSP"/>
</dbReference>
<evidence type="ECO:0000256" key="1">
    <source>
        <dbReference type="SAM" id="MobiDB-lite"/>
    </source>
</evidence>
<dbReference type="PROSITE" id="PS51283">
    <property type="entry name" value="DUSP"/>
    <property type="match status" value="1"/>
</dbReference>
<sequence length="594" mass="68187">MSVIAKPKFLSRAHEVSIKSARKPKSSPFSNAKSMKGKEGHNFPQTQKTFCYSNKNFIANNQSPITKIDSKLKFEIQRIVLSSIENYIRPLRIEISELKRRMSDSKEFDSNIENEPLYTQEKQDILGSYDINKISSCLGSTRRSSKRNLCRDTRNFVPLSTTSLDKRMSVLQDIQKITPSSLHANNITCLVPEKFGDDQSEELKTKKVHHDARSSIIFKKPVSQELCLNDTTNVEMVHKTFQETPKQELGSKRRNKQDGVYTRGHVKSNQNHLQRKVVNDSITSMECTDQKDNHDVLSDYSTGKINEMKVPGTTLCNPDVYIKDEQESFISDGSKTITEPEHVKVKVSHLRSAKISLTTCTCDSAKYAESNRNYEQNCGLYCKYLSSIHQFKAIFGCKKKPEIREDSSCEQYVVPSTWWRKWCDFINIEYNTFEKLSKDTSIQKLSSGLLKHDRNTSRNFLGPHQSSIPVSLHISNLYGETPEMSSHDHKETLQVPSLPRGSNQTSAHETSHMKSESDDQVYSKPGKIINKDLVRIYHCLDSHEEKIALKSSVQEVYDYIKVDKRCWELLKSWYDYDFEVAAPDFDPESCLSYL</sequence>
<feature type="domain" description="DUSP" evidence="2">
    <location>
        <begin position="385"/>
        <end position="590"/>
    </location>
</feature>
<gene>
    <name evidence="3" type="ORF">ECRASSUSDP1_LOCUS2366</name>
</gene>
<reference evidence="3" key="1">
    <citation type="submission" date="2023-07" db="EMBL/GenBank/DDBJ databases">
        <authorList>
            <consortium name="AG Swart"/>
            <person name="Singh M."/>
            <person name="Singh A."/>
            <person name="Seah K."/>
            <person name="Emmerich C."/>
        </authorList>
    </citation>
    <scope>NUCLEOTIDE SEQUENCE</scope>
    <source>
        <strain evidence="3">DP1</strain>
    </source>
</reference>
<dbReference type="InterPro" id="IPR035927">
    <property type="entry name" value="DUSP-like_sf"/>
</dbReference>
<protein>
    <recommendedName>
        <fullName evidence="2">DUSP domain-containing protein</fullName>
    </recommendedName>
</protein>
<dbReference type="EMBL" id="CAMPGE010002256">
    <property type="protein sequence ID" value="CAI2361057.1"/>
    <property type="molecule type" value="Genomic_DNA"/>
</dbReference>
<accession>A0AAD1U5X6</accession>
<comment type="caution">
    <text evidence="3">The sequence shown here is derived from an EMBL/GenBank/DDBJ whole genome shotgun (WGS) entry which is preliminary data.</text>
</comment>
<dbReference type="Gene3D" id="3.30.2230.10">
    <property type="entry name" value="DUSP-like"/>
    <property type="match status" value="1"/>
</dbReference>
<dbReference type="SUPFAM" id="SSF143791">
    <property type="entry name" value="DUSP-like"/>
    <property type="match status" value="1"/>
</dbReference>
<evidence type="ECO:0000313" key="4">
    <source>
        <dbReference type="Proteomes" id="UP001295684"/>
    </source>
</evidence>